<feature type="signal peptide" evidence="1">
    <location>
        <begin position="1"/>
        <end position="18"/>
    </location>
</feature>
<proteinExistence type="predicted"/>
<keyword evidence="1" id="KW-0732">Signal</keyword>
<dbReference type="EMBL" id="GBXM01086410">
    <property type="protein sequence ID" value="JAH22167.1"/>
    <property type="molecule type" value="Transcribed_RNA"/>
</dbReference>
<reference evidence="2" key="2">
    <citation type="journal article" date="2015" name="Fish Shellfish Immunol.">
        <title>Early steps in the European eel (Anguilla anguilla)-Vibrio vulnificus interaction in the gills: Role of the RtxA13 toxin.</title>
        <authorList>
            <person name="Callol A."/>
            <person name="Pajuelo D."/>
            <person name="Ebbesson L."/>
            <person name="Teles M."/>
            <person name="MacKenzie S."/>
            <person name="Amaro C."/>
        </authorList>
    </citation>
    <scope>NUCLEOTIDE SEQUENCE</scope>
</reference>
<organism evidence="2">
    <name type="scientific">Anguilla anguilla</name>
    <name type="common">European freshwater eel</name>
    <name type="synonym">Muraena anguilla</name>
    <dbReference type="NCBI Taxonomy" id="7936"/>
    <lineage>
        <taxon>Eukaryota</taxon>
        <taxon>Metazoa</taxon>
        <taxon>Chordata</taxon>
        <taxon>Craniata</taxon>
        <taxon>Vertebrata</taxon>
        <taxon>Euteleostomi</taxon>
        <taxon>Actinopterygii</taxon>
        <taxon>Neopterygii</taxon>
        <taxon>Teleostei</taxon>
        <taxon>Anguilliformes</taxon>
        <taxon>Anguillidae</taxon>
        <taxon>Anguilla</taxon>
    </lineage>
</organism>
<dbReference type="EMBL" id="GBXM01099043">
    <property type="protein sequence ID" value="JAH09534.1"/>
    <property type="molecule type" value="Transcribed_RNA"/>
</dbReference>
<evidence type="ECO:0000313" key="2">
    <source>
        <dbReference type="EMBL" id="JAH22167.1"/>
    </source>
</evidence>
<name>A0A0E9R086_ANGAN</name>
<dbReference type="EMBL" id="GBXM01087007">
    <property type="protein sequence ID" value="JAH21570.1"/>
    <property type="molecule type" value="Transcribed_RNA"/>
</dbReference>
<sequence length="46" mass="4761">MWTGSSPLSSSSFRLVLCCSVSSGSVVSVSCLRQTPACIILLLKGV</sequence>
<feature type="chain" id="PRO_5007401386" evidence="1">
    <location>
        <begin position="19"/>
        <end position="46"/>
    </location>
</feature>
<accession>A0A0E9R086</accession>
<protein>
    <submittedName>
        <fullName evidence="2">Uncharacterized protein</fullName>
    </submittedName>
</protein>
<evidence type="ECO:0000256" key="1">
    <source>
        <dbReference type="SAM" id="SignalP"/>
    </source>
</evidence>
<reference evidence="2" key="1">
    <citation type="submission" date="2014-11" db="EMBL/GenBank/DDBJ databases">
        <authorList>
            <person name="Amaro Gonzalez C."/>
        </authorList>
    </citation>
    <scope>NUCLEOTIDE SEQUENCE</scope>
</reference>
<dbReference type="AlphaFoldDB" id="A0A0E9R086"/>